<dbReference type="InterPro" id="IPR006139">
    <property type="entry name" value="D-isomer_2_OHA_DH_cat_dom"/>
</dbReference>
<dbReference type="PROSITE" id="PS00671">
    <property type="entry name" value="D_2_HYDROXYACID_DH_3"/>
    <property type="match status" value="1"/>
</dbReference>
<dbReference type="CDD" id="cd12168">
    <property type="entry name" value="Mand_dh_like"/>
    <property type="match status" value="1"/>
</dbReference>
<evidence type="ECO:0000256" key="1">
    <source>
        <dbReference type="ARBA" id="ARBA00023002"/>
    </source>
</evidence>
<dbReference type="SUPFAM" id="SSF51735">
    <property type="entry name" value="NAD(P)-binding Rossmann-fold domains"/>
    <property type="match status" value="1"/>
</dbReference>
<dbReference type="InterPro" id="IPR036291">
    <property type="entry name" value="NAD(P)-bd_dom_sf"/>
</dbReference>
<evidence type="ECO:0000259" key="4">
    <source>
        <dbReference type="Pfam" id="PF02826"/>
    </source>
</evidence>
<dbReference type="Proteomes" id="UP000235672">
    <property type="component" value="Unassembled WGS sequence"/>
</dbReference>
<dbReference type="Pfam" id="PF02826">
    <property type="entry name" value="2-Hacid_dh_C"/>
    <property type="match status" value="2"/>
</dbReference>
<comment type="similarity">
    <text evidence="2">Belongs to the D-isomer specific 2-hydroxyacid dehydrogenase family.</text>
</comment>
<dbReference type="InterPro" id="IPR050223">
    <property type="entry name" value="D-isomer_2-hydroxyacid_DH"/>
</dbReference>
<evidence type="ECO:0008006" key="7">
    <source>
        <dbReference type="Google" id="ProtNLM"/>
    </source>
</evidence>
<dbReference type="InterPro" id="IPR006140">
    <property type="entry name" value="D-isomer_DH_NAD-bd"/>
</dbReference>
<sequence>MTSITAGRKPKVLSFGPINYADGGEGYMKDFENQWDIDILKPTTRTDTIAKLKTKVALSGPYDALMIHDLDLIIDEEMLAPLLPSLKIVVSASAGYNEFDVDFMTANGVWFCNARHAVSEATADMAVFLILAVVRDTTRGEKQVRDGRWRGQITPTLDPNGLTLGIIGMGGIGKVRTSVCYSSPHSPKQGTANSLYTFADLRTLQHIAKKISSFEMKVHYYNRNRLSPEDEHWYGAKYCSSIEELLSISDVVSVNCPLNTSTCGLIGKAEFALMRDGSFIVNTARGAIVDDEALIEAVKSGKIARAGLDVFTDEPKVNPYFVECDRFTLQPHLGGMTVGTFKKAERECCENLKVWFQSGRPLMSINKA</sequence>
<dbReference type="GO" id="GO:0005829">
    <property type="term" value="C:cytosol"/>
    <property type="evidence" value="ECO:0007669"/>
    <property type="project" value="TreeGrafter"/>
</dbReference>
<feature type="domain" description="D-isomer specific 2-hydroxyacid dehydrogenase catalytic" evidence="3">
    <location>
        <begin position="36"/>
        <end position="365"/>
    </location>
</feature>
<evidence type="ECO:0000313" key="5">
    <source>
        <dbReference type="EMBL" id="PMD15487.1"/>
    </source>
</evidence>
<dbReference type="Gene3D" id="3.40.50.720">
    <property type="entry name" value="NAD(P)-binding Rossmann-like Domain"/>
    <property type="match status" value="4"/>
</dbReference>
<evidence type="ECO:0000313" key="6">
    <source>
        <dbReference type="Proteomes" id="UP000235672"/>
    </source>
</evidence>
<dbReference type="AlphaFoldDB" id="A0A2J6PNA2"/>
<keyword evidence="1 2" id="KW-0560">Oxidoreductase</keyword>
<dbReference type="PROSITE" id="PS00670">
    <property type="entry name" value="D_2_HYDROXYACID_DH_2"/>
    <property type="match status" value="1"/>
</dbReference>
<dbReference type="GO" id="GO:0030267">
    <property type="term" value="F:glyoxylate reductase (NADPH) activity"/>
    <property type="evidence" value="ECO:0007669"/>
    <property type="project" value="TreeGrafter"/>
</dbReference>
<dbReference type="GO" id="GO:0051287">
    <property type="term" value="F:NAD binding"/>
    <property type="evidence" value="ECO:0007669"/>
    <property type="project" value="InterPro"/>
</dbReference>
<name>A0A2J6PNA2_9HELO</name>
<evidence type="ECO:0000259" key="3">
    <source>
        <dbReference type="Pfam" id="PF00389"/>
    </source>
</evidence>
<accession>A0A2J6PNA2</accession>
<dbReference type="PANTHER" id="PTHR10996">
    <property type="entry name" value="2-HYDROXYACID DEHYDROGENASE-RELATED"/>
    <property type="match status" value="1"/>
</dbReference>
<dbReference type="EMBL" id="KZ613513">
    <property type="protein sequence ID" value="PMD15487.1"/>
    <property type="molecule type" value="Genomic_DNA"/>
</dbReference>
<dbReference type="InterPro" id="IPR029753">
    <property type="entry name" value="D-isomer_DH_CS"/>
</dbReference>
<dbReference type="PANTHER" id="PTHR10996:SF269">
    <property type="entry name" value="HYPOTHETICAL D-ISOMER SPECIFIC 2-HYDROXYACID DEHYDROGENASE (EUROFUNG)"/>
    <property type="match status" value="1"/>
</dbReference>
<gene>
    <name evidence="5" type="ORF">NA56DRAFT_582099</name>
</gene>
<dbReference type="GO" id="GO:0016618">
    <property type="term" value="F:hydroxypyruvate reductase [NAD(P)H] activity"/>
    <property type="evidence" value="ECO:0007669"/>
    <property type="project" value="TreeGrafter"/>
</dbReference>
<dbReference type="STRING" id="1745343.A0A2J6PNA2"/>
<proteinExistence type="inferred from homology"/>
<dbReference type="OrthoDB" id="9991913at2759"/>
<organism evidence="5 6">
    <name type="scientific">Hyaloscypha hepaticicola</name>
    <dbReference type="NCBI Taxonomy" id="2082293"/>
    <lineage>
        <taxon>Eukaryota</taxon>
        <taxon>Fungi</taxon>
        <taxon>Dikarya</taxon>
        <taxon>Ascomycota</taxon>
        <taxon>Pezizomycotina</taxon>
        <taxon>Leotiomycetes</taxon>
        <taxon>Helotiales</taxon>
        <taxon>Hyaloscyphaceae</taxon>
        <taxon>Hyaloscypha</taxon>
    </lineage>
</organism>
<feature type="domain" description="D-isomer specific 2-hydroxyacid dehydrogenase NAD-binding" evidence="4">
    <location>
        <begin position="128"/>
        <end position="174"/>
    </location>
</feature>
<dbReference type="Pfam" id="PF00389">
    <property type="entry name" value="2-Hacid_dh"/>
    <property type="match status" value="1"/>
</dbReference>
<reference evidence="5 6" key="1">
    <citation type="submission" date="2016-05" db="EMBL/GenBank/DDBJ databases">
        <title>A degradative enzymes factory behind the ericoid mycorrhizal symbiosis.</title>
        <authorList>
            <consortium name="DOE Joint Genome Institute"/>
            <person name="Martino E."/>
            <person name="Morin E."/>
            <person name="Grelet G."/>
            <person name="Kuo A."/>
            <person name="Kohler A."/>
            <person name="Daghino S."/>
            <person name="Barry K."/>
            <person name="Choi C."/>
            <person name="Cichocki N."/>
            <person name="Clum A."/>
            <person name="Copeland A."/>
            <person name="Hainaut M."/>
            <person name="Haridas S."/>
            <person name="Labutti K."/>
            <person name="Lindquist E."/>
            <person name="Lipzen A."/>
            <person name="Khouja H.-R."/>
            <person name="Murat C."/>
            <person name="Ohm R."/>
            <person name="Olson A."/>
            <person name="Spatafora J."/>
            <person name="Veneault-Fourrey C."/>
            <person name="Henrissat B."/>
            <person name="Grigoriev I."/>
            <person name="Martin F."/>
            <person name="Perotto S."/>
        </authorList>
    </citation>
    <scope>NUCLEOTIDE SEQUENCE [LARGE SCALE GENOMIC DNA]</scope>
    <source>
        <strain evidence="5 6">UAMH 7357</strain>
    </source>
</reference>
<keyword evidence="6" id="KW-1185">Reference proteome</keyword>
<evidence type="ECO:0000256" key="2">
    <source>
        <dbReference type="RuleBase" id="RU003719"/>
    </source>
</evidence>
<protein>
    <recommendedName>
        <fullName evidence="7">Glycerate-and formate-dehydrogenase</fullName>
    </recommendedName>
</protein>
<feature type="domain" description="D-isomer specific 2-hydroxyacid dehydrogenase NAD-binding" evidence="4">
    <location>
        <begin position="205"/>
        <end position="334"/>
    </location>
</feature>
<dbReference type="SUPFAM" id="SSF52283">
    <property type="entry name" value="Formate/glycerate dehydrogenase catalytic domain-like"/>
    <property type="match status" value="1"/>
</dbReference>